<organism evidence="3 4">
    <name type="scientific">Limimaricola pyoseonensis</name>
    <dbReference type="NCBI Taxonomy" id="521013"/>
    <lineage>
        <taxon>Bacteria</taxon>
        <taxon>Pseudomonadati</taxon>
        <taxon>Pseudomonadota</taxon>
        <taxon>Alphaproteobacteria</taxon>
        <taxon>Rhodobacterales</taxon>
        <taxon>Paracoccaceae</taxon>
        <taxon>Limimaricola</taxon>
    </lineage>
</organism>
<evidence type="ECO:0000313" key="4">
    <source>
        <dbReference type="Proteomes" id="UP000198922"/>
    </source>
</evidence>
<evidence type="ECO:0000313" key="3">
    <source>
        <dbReference type="EMBL" id="SDE68587.1"/>
    </source>
</evidence>
<dbReference type="Gene3D" id="3.30.360.10">
    <property type="entry name" value="Dihydrodipicolinate Reductase, domain 2"/>
    <property type="match status" value="1"/>
</dbReference>
<dbReference type="Pfam" id="PF22725">
    <property type="entry name" value="GFO_IDH_MocA_C3"/>
    <property type="match status" value="1"/>
</dbReference>
<dbReference type="AlphaFoldDB" id="A0A1G7EYB4"/>
<dbReference type="Gene3D" id="3.40.50.720">
    <property type="entry name" value="NAD(P)-binding Rossmann-like Domain"/>
    <property type="match status" value="1"/>
</dbReference>
<dbReference type="PANTHER" id="PTHR43249:SF1">
    <property type="entry name" value="D-GLUCOSIDE 3-DEHYDROGENASE"/>
    <property type="match status" value="1"/>
</dbReference>
<dbReference type="STRING" id="521013.SAMN04488567_2345"/>
<dbReference type="InterPro" id="IPR000683">
    <property type="entry name" value="Gfo/Idh/MocA-like_OxRdtase_N"/>
</dbReference>
<name>A0A1G7EYB4_9RHOB</name>
<dbReference type="InterPro" id="IPR036291">
    <property type="entry name" value="NAD(P)-bd_dom_sf"/>
</dbReference>
<dbReference type="InterPro" id="IPR052515">
    <property type="entry name" value="Gfo/Idh/MocA_Oxidoreductase"/>
</dbReference>
<dbReference type="GO" id="GO:0000166">
    <property type="term" value="F:nucleotide binding"/>
    <property type="evidence" value="ECO:0007669"/>
    <property type="project" value="InterPro"/>
</dbReference>
<dbReference type="PANTHER" id="PTHR43249">
    <property type="entry name" value="UDP-N-ACETYL-2-AMINO-2-DEOXY-D-GLUCURONATE OXIDASE"/>
    <property type="match status" value="1"/>
</dbReference>
<reference evidence="4" key="1">
    <citation type="submission" date="2016-10" db="EMBL/GenBank/DDBJ databases">
        <authorList>
            <person name="Varghese N."/>
            <person name="Submissions S."/>
        </authorList>
    </citation>
    <scope>NUCLEOTIDE SEQUENCE [LARGE SCALE GENOMIC DNA]</scope>
    <source>
        <strain evidence="4">DSM 21424</strain>
    </source>
</reference>
<dbReference type="SUPFAM" id="SSF51735">
    <property type="entry name" value="NAD(P)-binding Rossmann-fold domains"/>
    <property type="match status" value="1"/>
</dbReference>
<accession>A0A1G7EYB4</accession>
<dbReference type="SUPFAM" id="SSF55347">
    <property type="entry name" value="Glyceraldehyde-3-phosphate dehydrogenase-like, C-terminal domain"/>
    <property type="match status" value="1"/>
</dbReference>
<dbReference type="InterPro" id="IPR055170">
    <property type="entry name" value="GFO_IDH_MocA-like_dom"/>
</dbReference>
<protein>
    <submittedName>
        <fullName evidence="3">Predicted dehydrogenase</fullName>
    </submittedName>
</protein>
<gene>
    <name evidence="3" type="ORF">SAMN04488567_2345</name>
</gene>
<proteinExistence type="predicted"/>
<keyword evidence="4" id="KW-1185">Reference proteome</keyword>
<evidence type="ECO:0000259" key="1">
    <source>
        <dbReference type="Pfam" id="PF01408"/>
    </source>
</evidence>
<dbReference type="EMBL" id="FNAT01000003">
    <property type="protein sequence ID" value="SDE68587.1"/>
    <property type="molecule type" value="Genomic_DNA"/>
</dbReference>
<dbReference type="Pfam" id="PF01408">
    <property type="entry name" value="GFO_IDH_MocA"/>
    <property type="match status" value="1"/>
</dbReference>
<feature type="domain" description="GFO/IDH/MocA-like oxidoreductase" evidence="2">
    <location>
        <begin position="144"/>
        <end position="266"/>
    </location>
</feature>
<evidence type="ECO:0000259" key="2">
    <source>
        <dbReference type="Pfam" id="PF22725"/>
    </source>
</evidence>
<dbReference type="Proteomes" id="UP000198922">
    <property type="component" value="Unassembled WGS sequence"/>
</dbReference>
<dbReference type="RefSeq" id="WP_242652257.1">
    <property type="nucleotide sequence ID" value="NZ_FNAT01000003.1"/>
</dbReference>
<feature type="domain" description="Gfo/Idh/MocA-like oxidoreductase N-terminal" evidence="1">
    <location>
        <begin position="11"/>
        <end position="132"/>
    </location>
</feature>
<sequence>MTGKTDSAGMRAVLVGAGMVAGTHAAALAAAAPAIVLHGVCARRPESARAFAETLVREGGAAPRIYATTEEIAADPEVDMVIVATPPDARAALVAPLAAAGKPILLEKPVGRSGAEAAELVEICEAAGVTLGIVFQHRMRAASRQAARLVASGRLGALGLVRIEVPWWRDQSYYDAPGRGSYARDGGGVLISQAIHTIDLALSLAGPVRSVQAMTATTRFHEMEAEDFACAGLRFADGAVGSLTASTASHPGGAEEIALHFDHASLRLCAGVLEVEWRDGTRETFGATAGTGGGADPMAFTHEWHQAIIEDFAAAIAEKRDPVATGRDALASHDLIDAITRSARERREIDVISRKADKA</sequence>